<feature type="transmembrane region" description="Helical" evidence="8">
    <location>
        <begin position="94"/>
        <end position="114"/>
    </location>
</feature>
<feature type="transmembrane region" description="Helical" evidence="8">
    <location>
        <begin position="201"/>
        <end position="221"/>
    </location>
</feature>
<dbReference type="PANTHER" id="PTHR22911">
    <property type="entry name" value="ACYL-MALONYL CONDENSING ENZYME-RELATED"/>
    <property type="match status" value="1"/>
</dbReference>
<dbReference type="HOGENOM" id="CLU_054508_1_0_9"/>
<feature type="transmembrane region" description="Helical" evidence="8">
    <location>
        <begin position="150"/>
        <end position="167"/>
    </location>
</feature>
<keyword evidence="3" id="KW-0813">Transport</keyword>
<dbReference type="PANTHER" id="PTHR22911:SF137">
    <property type="entry name" value="SOLUTE CARRIER FAMILY 35 MEMBER G2-RELATED"/>
    <property type="match status" value="1"/>
</dbReference>
<evidence type="ECO:0000256" key="7">
    <source>
        <dbReference type="ARBA" id="ARBA00023136"/>
    </source>
</evidence>
<feature type="domain" description="EamA" evidence="9">
    <location>
        <begin position="31"/>
        <end position="166"/>
    </location>
</feature>
<evidence type="ECO:0000256" key="6">
    <source>
        <dbReference type="ARBA" id="ARBA00022989"/>
    </source>
</evidence>
<comment type="similarity">
    <text evidence="2">Belongs to the EamA transporter family.</text>
</comment>
<dbReference type="InterPro" id="IPR000620">
    <property type="entry name" value="EamA_dom"/>
</dbReference>
<feature type="transmembrane region" description="Helical" evidence="8">
    <location>
        <begin position="173"/>
        <end position="189"/>
    </location>
</feature>
<gene>
    <name evidence="10" type="ordered locus">HPL003_02260</name>
</gene>
<reference evidence="10 11" key="3">
    <citation type="journal article" date="2012" name="J. Bacteriol.">
        <title>Genome Sequence of Paenibacillus terrae HPL-003, a Xylanase-Producing Bacterium Isolated from Soil Found in Forest Residue.</title>
        <authorList>
            <person name="Shin S.H."/>
            <person name="Kim S."/>
            <person name="Kim J.Y."/>
            <person name="Song H.Y."/>
            <person name="Cho S.J."/>
            <person name="Kim D.R."/>
            <person name="Lee K.I."/>
            <person name="Lim H.K."/>
            <person name="Park N.J."/>
            <person name="Hwang I.T."/>
            <person name="Yang K.S."/>
        </authorList>
    </citation>
    <scope>NUCLEOTIDE SEQUENCE [LARGE SCALE GENOMIC DNA]</scope>
    <source>
        <strain evidence="10 11">HPL-003</strain>
    </source>
</reference>
<evidence type="ECO:0000313" key="11">
    <source>
        <dbReference type="Proteomes" id="UP000005876"/>
    </source>
</evidence>
<dbReference type="AlphaFoldDB" id="G7VZJ1"/>
<dbReference type="Proteomes" id="UP000005876">
    <property type="component" value="Chromosome"/>
</dbReference>
<evidence type="ECO:0000256" key="8">
    <source>
        <dbReference type="SAM" id="Phobius"/>
    </source>
</evidence>
<evidence type="ECO:0000256" key="3">
    <source>
        <dbReference type="ARBA" id="ARBA00022448"/>
    </source>
</evidence>
<dbReference type="STRING" id="985665.HPL003_02260"/>
<comment type="subcellular location">
    <subcellularLocation>
        <location evidence="1">Cell membrane</location>
        <topology evidence="1">Multi-pass membrane protein</topology>
    </subcellularLocation>
</comment>
<reference key="2">
    <citation type="submission" date="2011-11" db="EMBL/GenBank/DDBJ databases">
        <authorList>
            <person name="Shin S.H."/>
            <person name="Kim S."/>
            <person name="Kim J.Y."/>
        </authorList>
    </citation>
    <scope>NUCLEOTIDE SEQUENCE</scope>
    <source>
        <strain>HPL-003</strain>
    </source>
</reference>
<keyword evidence="6 8" id="KW-1133">Transmembrane helix</keyword>
<dbReference type="eggNOG" id="COG2962">
    <property type="taxonomic scope" value="Bacteria"/>
</dbReference>
<feature type="transmembrane region" description="Helical" evidence="8">
    <location>
        <begin position="264"/>
        <end position="283"/>
    </location>
</feature>
<organism evidence="10 11">
    <name type="scientific">Paenibacillus terrae (strain HPL-003)</name>
    <dbReference type="NCBI Taxonomy" id="985665"/>
    <lineage>
        <taxon>Bacteria</taxon>
        <taxon>Bacillati</taxon>
        <taxon>Bacillota</taxon>
        <taxon>Bacilli</taxon>
        <taxon>Bacillales</taxon>
        <taxon>Paenibacillaceae</taxon>
        <taxon>Paenibacillus</taxon>
    </lineage>
</organism>
<evidence type="ECO:0000256" key="1">
    <source>
        <dbReference type="ARBA" id="ARBA00004651"/>
    </source>
</evidence>
<feature type="transmembrane region" description="Helical" evidence="8">
    <location>
        <begin position="289"/>
        <end position="308"/>
    </location>
</feature>
<evidence type="ECO:0000313" key="10">
    <source>
        <dbReference type="EMBL" id="AET57233.1"/>
    </source>
</evidence>
<reference evidence="11" key="1">
    <citation type="submission" date="2011-11" db="EMBL/GenBank/DDBJ databases">
        <title>Complete sequence of Paenibacillus terrae HPL-003.</title>
        <authorList>
            <person name="Shin S.H."/>
            <person name="Kim S."/>
            <person name="Kim J.Y."/>
        </authorList>
    </citation>
    <scope>NUCLEOTIDE SEQUENCE [LARGE SCALE GENOMIC DNA]</scope>
    <source>
        <strain evidence="11">HPL-003</strain>
    </source>
</reference>
<evidence type="ECO:0000256" key="5">
    <source>
        <dbReference type="ARBA" id="ARBA00022692"/>
    </source>
</evidence>
<dbReference type="SUPFAM" id="SSF103481">
    <property type="entry name" value="Multidrug resistance efflux transporter EmrE"/>
    <property type="match status" value="2"/>
</dbReference>
<dbReference type="Pfam" id="PF00892">
    <property type="entry name" value="EamA"/>
    <property type="match status" value="1"/>
</dbReference>
<keyword evidence="4" id="KW-1003">Cell membrane</keyword>
<protein>
    <submittedName>
        <fullName evidence="10">RarD protein, DMT superfamily transporter</fullName>
    </submittedName>
</protein>
<feature type="transmembrane region" description="Helical" evidence="8">
    <location>
        <begin position="126"/>
        <end position="143"/>
    </location>
</feature>
<feature type="transmembrane region" description="Helical" evidence="8">
    <location>
        <begin position="61"/>
        <end position="82"/>
    </location>
</feature>
<evidence type="ECO:0000256" key="2">
    <source>
        <dbReference type="ARBA" id="ARBA00007362"/>
    </source>
</evidence>
<proteinExistence type="inferred from homology"/>
<evidence type="ECO:0000259" key="9">
    <source>
        <dbReference type="Pfam" id="PF00892"/>
    </source>
</evidence>
<name>G7VZJ1_PAETH</name>
<keyword evidence="7 8" id="KW-0472">Membrane</keyword>
<keyword evidence="5 8" id="KW-0812">Transmembrane</keyword>
<evidence type="ECO:0000256" key="4">
    <source>
        <dbReference type="ARBA" id="ARBA00022475"/>
    </source>
</evidence>
<dbReference type="EMBL" id="CP003107">
    <property type="protein sequence ID" value="AET57233.1"/>
    <property type="molecule type" value="Genomic_DNA"/>
</dbReference>
<dbReference type="InterPro" id="IPR004626">
    <property type="entry name" value="RarD"/>
</dbReference>
<sequence>MYLIPKHDSAALRIMHSDIGTGRRKLIMNNGLINAIIAYIMWGVLPLYWKLFNDVPAGEILSHRVVWSFVFMGILVTVQRRWGDMKRIVASRSLLLSLTASGLLIAANWLIFIWAVNNNHVVETSLGYYLNPLLNVLLAIVFLREKPNRGQWLAIAVAGAAVLIIAIDYGRFPWVAISLAASFGLYGLAKKKIVLNASVGLLSETVVVLPIALGYWVYLASVGKAIAWTLPPSMFIELLLSGVVTALPLFFFARAAARMAFSTLGFVQYIGPTIMLLLSVFVFKESVSSTLLVGFALIWTALVIYAVASVRGTKVTKVNVHHDKTYV</sequence>
<dbReference type="InterPro" id="IPR037185">
    <property type="entry name" value="EmrE-like"/>
</dbReference>
<dbReference type="GO" id="GO:0005886">
    <property type="term" value="C:plasma membrane"/>
    <property type="evidence" value="ECO:0007669"/>
    <property type="project" value="UniProtKB-SubCell"/>
</dbReference>
<accession>G7VZJ1</accession>
<feature type="transmembrane region" description="Helical" evidence="8">
    <location>
        <begin position="31"/>
        <end position="49"/>
    </location>
</feature>
<dbReference type="KEGG" id="pta:HPL003_02260"/>
<feature type="transmembrane region" description="Helical" evidence="8">
    <location>
        <begin position="233"/>
        <end position="252"/>
    </location>
</feature>
<dbReference type="NCBIfam" id="TIGR00688">
    <property type="entry name" value="rarD"/>
    <property type="match status" value="1"/>
</dbReference>